<accession>A0ABU7PCG6</accession>
<protein>
    <submittedName>
        <fullName evidence="2">Cupin domain-containing protein</fullName>
    </submittedName>
</protein>
<proteinExistence type="predicted"/>
<evidence type="ECO:0000259" key="1">
    <source>
        <dbReference type="Pfam" id="PF08007"/>
    </source>
</evidence>
<dbReference type="InterPro" id="IPR003347">
    <property type="entry name" value="JmjC_dom"/>
</dbReference>
<dbReference type="Pfam" id="PF08007">
    <property type="entry name" value="JmjC_2"/>
    <property type="match status" value="1"/>
</dbReference>
<feature type="domain" description="JmjC" evidence="1">
    <location>
        <begin position="116"/>
        <end position="195"/>
    </location>
</feature>
<name>A0ABU7PCG6_9ACTN</name>
<comment type="caution">
    <text evidence="2">The sequence shown here is derived from an EMBL/GenBank/DDBJ whole genome shotgun (WGS) entry which is preliminary data.</text>
</comment>
<gene>
    <name evidence="2" type="ORF">V2S66_16140</name>
</gene>
<dbReference type="RefSeq" id="WP_330795982.1">
    <property type="nucleotide sequence ID" value="NZ_JAZEWV010000011.1"/>
</dbReference>
<dbReference type="Proteomes" id="UP001344658">
    <property type="component" value="Unassembled WGS sequence"/>
</dbReference>
<reference evidence="2 3" key="1">
    <citation type="submission" date="2023-12" db="EMBL/GenBank/DDBJ databases">
        <title>Streptomyces sp. V4-01.</title>
        <authorList>
            <person name="Somphong A."/>
            <person name="Phongsopitanun W."/>
        </authorList>
    </citation>
    <scope>NUCLEOTIDE SEQUENCE [LARGE SCALE GENOMIC DNA]</scope>
    <source>
        <strain evidence="2 3">V4-01</strain>
    </source>
</reference>
<sequence length="205" mass="22749">MHPPSQRETAFTLYTRLSTAVVPRRRPGPEMELAHLPQAFNEEWIASLAIPTEDKVPGQTVALVDATGFHREVAEEAVAAAYAQRPRTRVFESIHAQSDGWYSLLALRLAGLLRRRVIATLYESRAGDLNLGAHDDQWDGVIVQIRGAKTWRLWPQPHGQPRELLTRAGDVLLLPQGVTHQVTTPDYSVHLVLAVTDEPLTATAS</sequence>
<dbReference type="SUPFAM" id="SSF51197">
    <property type="entry name" value="Clavaminate synthase-like"/>
    <property type="match status" value="1"/>
</dbReference>
<dbReference type="Gene3D" id="2.60.120.650">
    <property type="entry name" value="Cupin"/>
    <property type="match status" value="1"/>
</dbReference>
<dbReference type="EMBL" id="JAZEWV010000011">
    <property type="protein sequence ID" value="MEE4543497.1"/>
    <property type="molecule type" value="Genomic_DNA"/>
</dbReference>
<evidence type="ECO:0000313" key="3">
    <source>
        <dbReference type="Proteomes" id="UP001344658"/>
    </source>
</evidence>
<organism evidence="2 3">
    <name type="scientific">Actinacidiphila polyblastidii</name>
    <dbReference type="NCBI Taxonomy" id="3110430"/>
    <lineage>
        <taxon>Bacteria</taxon>
        <taxon>Bacillati</taxon>
        <taxon>Actinomycetota</taxon>
        <taxon>Actinomycetes</taxon>
        <taxon>Kitasatosporales</taxon>
        <taxon>Streptomycetaceae</taxon>
        <taxon>Actinacidiphila</taxon>
    </lineage>
</organism>
<evidence type="ECO:0000313" key="2">
    <source>
        <dbReference type="EMBL" id="MEE4543497.1"/>
    </source>
</evidence>
<keyword evidence="3" id="KW-1185">Reference proteome</keyword>